<dbReference type="PANTHER" id="PTHR22588:SF3">
    <property type="entry name" value="VWFA DOMAIN-CONTAINING PROTEIN"/>
    <property type="match status" value="1"/>
</dbReference>
<keyword evidence="5" id="KW-0812">Transmembrane</keyword>
<dbReference type="SMART" id="SM00327">
    <property type="entry name" value="VWA"/>
    <property type="match status" value="1"/>
</dbReference>
<feature type="transmembrane region" description="Helical" evidence="5">
    <location>
        <begin position="936"/>
        <end position="959"/>
    </location>
</feature>
<dbReference type="Gene3D" id="3.40.50.410">
    <property type="entry name" value="von Willebrand factor, type A domain"/>
    <property type="match status" value="1"/>
</dbReference>
<dbReference type="Pfam" id="PF00092">
    <property type="entry name" value="VWA"/>
    <property type="match status" value="1"/>
</dbReference>
<dbReference type="InterPro" id="IPR011936">
    <property type="entry name" value="Myxo_disulph_rpt"/>
</dbReference>
<evidence type="ECO:0000259" key="6">
    <source>
        <dbReference type="PROSITE" id="PS50234"/>
    </source>
</evidence>
<dbReference type="InterPro" id="IPR036366">
    <property type="entry name" value="PGBDSf"/>
</dbReference>
<evidence type="ECO:0000256" key="3">
    <source>
        <dbReference type="ARBA" id="ARBA00023157"/>
    </source>
</evidence>
<comment type="caution">
    <text evidence="7">The sequence shown here is derived from an EMBL/GenBank/DDBJ whole genome shotgun (WGS) entry which is preliminary data.</text>
</comment>
<evidence type="ECO:0000256" key="4">
    <source>
        <dbReference type="SAM" id="MobiDB-lite"/>
    </source>
</evidence>
<dbReference type="InterPro" id="IPR052229">
    <property type="entry name" value="Collagen-VI/PIF"/>
</dbReference>
<evidence type="ECO:0000256" key="1">
    <source>
        <dbReference type="ARBA" id="ARBA00022729"/>
    </source>
</evidence>
<dbReference type="InterPro" id="IPR013783">
    <property type="entry name" value="Ig-like_fold"/>
</dbReference>
<keyword evidence="5" id="KW-0472">Membrane</keyword>
<keyword evidence="1" id="KW-0732">Signal</keyword>
<organism evidence="7 8">
    <name type="scientific">Candidatus Nealsonbacteria bacterium CG08_land_8_20_14_0_20_43_11</name>
    <dbReference type="NCBI Taxonomy" id="1974706"/>
    <lineage>
        <taxon>Bacteria</taxon>
        <taxon>Candidatus Nealsoniibacteriota</taxon>
    </lineage>
</organism>
<dbReference type="InterPro" id="IPR036365">
    <property type="entry name" value="PGBD-like_sf"/>
</dbReference>
<dbReference type="CDD" id="cd00198">
    <property type="entry name" value="vWFA"/>
    <property type="match status" value="1"/>
</dbReference>
<accession>A0A2M6T1N1</accession>
<dbReference type="InterPro" id="IPR002035">
    <property type="entry name" value="VWF_A"/>
</dbReference>
<feature type="domain" description="VWFA" evidence="6">
    <location>
        <begin position="42"/>
        <end position="278"/>
    </location>
</feature>
<dbReference type="Gene3D" id="1.10.101.10">
    <property type="entry name" value="PGBD-like superfamily/PGBD"/>
    <property type="match status" value="1"/>
</dbReference>
<dbReference type="PANTHER" id="PTHR22588">
    <property type="entry name" value="VWFA DOMAIN-CONTAINING PROTEIN"/>
    <property type="match status" value="1"/>
</dbReference>
<dbReference type="Gene3D" id="2.60.40.10">
    <property type="entry name" value="Immunoglobulins"/>
    <property type="match status" value="2"/>
</dbReference>
<dbReference type="EMBL" id="PEYE01000007">
    <property type="protein sequence ID" value="PIS39075.1"/>
    <property type="molecule type" value="Genomic_DNA"/>
</dbReference>
<keyword evidence="3" id="KW-1015">Disulfide bond</keyword>
<evidence type="ECO:0000256" key="2">
    <source>
        <dbReference type="ARBA" id="ARBA00022737"/>
    </source>
</evidence>
<evidence type="ECO:0000313" key="7">
    <source>
        <dbReference type="EMBL" id="PIS39075.1"/>
    </source>
</evidence>
<dbReference type="SUPFAM" id="SSF117074">
    <property type="entry name" value="Hypothetical protein PA1324"/>
    <property type="match status" value="1"/>
</dbReference>
<gene>
    <name evidence="7" type="ORF">COT34_00345</name>
</gene>
<evidence type="ECO:0000256" key="5">
    <source>
        <dbReference type="SAM" id="Phobius"/>
    </source>
</evidence>
<dbReference type="Pfam" id="PF16403">
    <property type="entry name" value="Bact_surface_Ig-like"/>
    <property type="match status" value="2"/>
</dbReference>
<feature type="region of interest" description="Disordered" evidence="4">
    <location>
        <begin position="476"/>
        <end position="513"/>
    </location>
</feature>
<reference evidence="8" key="1">
    <citation type="submission" date="2017-09" db="EMBL/GenBank/DDBJ databases">
        <title>Depth-based differentiation of microbial function through sediment-hosted aquifers and enrichment of novel symbionts in the deep terrestrial subsurface.</title>
        <authorList>
            <person name="Probst A.J."/>
            <person name="Ladd B."/>
            <person name="Jarett J.K."/>
            <person name="Geller-Mcgrath D.E."/>
            <person name="Sieber C.M.K."/>
            <person name="Emerson J.B."/>
            <person name="Anantharaman K."/>
            <person name="Thomas B.C."/>
            <person name="Malmstrom R."/>
            <person name="Stieglmeier M."/>
            <person name="Klingl A."/>
            <person name="Woyke T."/>
            <person name="Ryan C.M."/>
            <person name="Banfield J.F."/>
        </authorList>
    </citation>
    <scope>NUCLEOTIDE SEQUENCE [LARGE SCALE GENOMIC DNA]</scope>
</reference>
<keyword evidence="5" id="KW-1133">Transmembrane helix</keyword>
<name>A0A2M6T1N1_9BACT</name>
<dbReference type="PROSITE" id="PS50234">
    <property type="entry name" value="VWFA"/>
    <property type="match status" value="1"/>
</dbReference>
<sequence>MTKEKNEKIIKKTFVGLVLFCLLYQPGIYQAKAQDLCSVPVDVVLLMDTSGSMAEGAILSKCVWEELKWVGGSGGSFQCVSYNAEDISELECLAKPTAPQCKETVFTSSSPSKIVSAKTAANSFIDNLGANDQSAIGFFNSQVNIEKQLSSDHLATKSTINGLVPEGSTNIGDAIVAGAAELGSVRANPKANKVMILLTDGKANLPNGDGLNENPADIQYAIDQAIIAAGANYKIFTIGLGSDGEINETMLRNIATSTGASYYHAPNGNDLGVVYQQIAYEVCQYSSISGCKYIAQTPTSTIETSQTAAGWEILLGGKATSTQTTDENGCFSFAGLLAGSYSVLEDANQDKQPFSLVYPQENNYFIDLIEGQNSTNINFLNYLPSCGNQIIDWGFGEVCEIGGVSSCTTTDNYQGTKACETDCLAWAEQCQTQEFCGDGITNGQEECDDSNNGNNDGCSSVCIVEEPPAQVYQCSDNIDNDQDGQIDYPNDPGCESLADDDEADPVAPPTYQCSDGMDNDADGIIDMQDPGCENAEDNDETDPIIPPVNQPPVLTLLGDNPMTIQLNATFTDPGATSTDQEDGDLTSSITAIGAVNTSATGTYPILYSVIDLGGLSATTSRTVIVTSTSTSTPYVNQPPEITLIGGANLEIFVGDTYNDRGATASDPEDGDITNNIIATGTVNTANTGVYKIYYNVHDSQGLAAEEKVRTIVVKEKQTGSGGGAVIWYSSGTSQSTTTSTVVQTTSTLPEVIITSPNVCSYLEDYLRFGDENRPEEVKKLQVFLNIEGFNVAVSGIFDQATFLAVKALQEKYQDQILSPWGIEESTGYVFITTKNFINETYCKIEIALTGEETAEIARIKDILLAASQETSQASTTVPTAPTATTSPATTTEIIGPLEQGTEPEPVLNPEQTIGLGQDQGMFTALISGISKRATGISIASAVVLVLILLFTFAFFFIFFRLRRKSNVLQ</sequence>
<dbReference type="InterPro" id="IPR036465">
    <property type="entry name" value="vWFA_dom_sf"/>
</dbReference>
<keyword evidence="2" id="KW-0677">Repeat</keyword>
<evidence type="ECO:0000313" key="8">
    <source>
        <dbReference type="Proteomes" id="UP000229390"/>
    </source>
</evidence>
<dbReference type="InterPro" id="IPR032179">
    <property type="entry name" value="Cry22Aa_Ig-like"/>
</dbReference>
<proteinExistence type="predicted"/>
<dbReference type="NCBIfam" id="TIGR02232">
    <property type="entry name" value="myxo_disulf_rpt"/>
    <property type="match status" value="1"/>
</dbReference>
<protein>
    <recommendedName>
        <fullName evidence="6">VWFA domain-containing protein</fullName>
    </recommendedName>
</protein>
<dbReference type="Proteomes" id="UP000229390">
    <property type="component" value="Unassembled WGS sequence"/>
</dbReference>
<dbReference type="SUPFAM" id="SSF53300">
    <property type="entry name" value="vWA-like"/>
    <property type="match status" value="1"/>
</dbReference>
<dbReference type="SUPFAM" id="SSF47090">
    <property type="entry name" value="PGBD-like"/>
    <property type="match status" value="1"/>
</dbReference>
<dbReference type="AlphaFoldDB" id="A0A2M6T1N1"/>